<dbReference type="AlphaFoldDB" id="F4S225"/>
<dbReference type="InParanoid" id="F4S225"/>
<reference evidence="3" key="1">
    <citation type="journal article" date="2011" name="Proc. Natl. Acad. Sci. U.S.A.">
        <title>Obligate biotrophy features unraveled by the genomic analysis of rust fungi.</title>
        <authorList>
            <person name="Duplessis S."/>
            <person name="Cuomo C.A."/>
            <person name="Lin Y.-C."/>
            <person name="Aerts A."/>
            <person name="Tisserant E."/>
            <person name="Veneault-Fourrey C."/>
            <person name="Joly D.L."/>
            <person name="Hacquard S."/>
            <person name="Amselem J."/>
            <person name="Cantarel B.L."/>
            <person name="Chiu R."/>
            <person name="Coutinho P.M."/>
            <person name="Feau N."/>
            <person name="Field M."/>
            <person name="Frey P."/>
            <person name="Gelhaye E."/>
            <person name="Goldberg J."/>
            <person name="Grabherr M.G."/>
            <person name="Kodira C.D."/>
            <person name="Kohler A."/>
            <person name="Kuees U."/>
            <person name="Lindquist E.A."/>
            <person name="Lucas S.M."/>
            <person name="Mago R."/>
            <person name="Mauceli E."/>
            <person name="Morin E."/>
            <person name="Murat C."/>
            <person name="Pangilinan J.L."/>
            <person name="Park R."/>
            <person name="Pearson M."/>
            <person name="Quesneville H."/>
            <person name="Rouhier N."/>
            <person name="Sakthikumar S."/>
            <person name="Salamov A.A."/>
            <person name="Schmutz J."/>
            <person name="Selles B."/>
            <person name="Shapiro H."/>
            <person name="Tanguay P."/>
            <person name="Tuskan G.A."/>
            <person name="Henrissat B."/>
            <person name="Van de Peer Y."/>
            <person name="Rouze P."/>
            <person name="Ellis J.G."/>
            <person name="Dodds P.N."/>
            <person name="Schein J.E."/>
            <person name="Zhong S."/>
            <person name="Hamelin R.C."/>
            <person name="Grigoriev I.V."/>
            <person name="Szabo L.J."/>
            <person name="Martin F."/>
        </authorList>
    </citation>
    <scope>NUCLEOTIDE SEQUENCE [LARGE SCALE GENOMIC DNA]</scope>
    <source>
        <strain evidence="3">98AG31 / pathotype 3-4-7</strain>
    </source>
</reference>
<evidence type="ECO:0000256" key="1">
    <source>
        <dbReference type="SAM" id="MobiDB-lite"/>
    </source>
</evidence>
<protein>
    <submittedName>
        <fullName evidence="2">Uncharacterized protein</fullName>
    </submittedName>
</protein>
<feature type="compositionally biased region" description="Acidic residues" evidence="1">
    <location>
        <begin position="49"/>
        <end position="62"/>
    </location>
</feature>
<feature type="compositionally biased region" description="Polar residues" evidence="1">
    <location>
        <begin position="253"/>
        <end position="265"/>
    </location>
</feature>
<dbReference type="GeneID" id="18936298"/>
<proteinExistence type="predicted"/>
<dbReference type="EMBL" id="GL883139">
    <property type="protein sequence ID" value="EGG01336.1"/>
    <property type="molecule type" value="Genomic_DNA"/>
</dbReference>
<dbReference type="OrthoDB" id="2499072at2759"/>
<gene>
    <name evidence="2" type="ORF">MELLADRAFT_92582</name>
</gene>
<evidence type="ECO:0000313" key="3">
    <source>
        <dbReference type="Proteomes" id="UP000001072"/>
    </source>
</evidence>
<dbReference type="VEuPathDB" id="FungiDB:MELLADRAFT_92582"/>
<feature type="region of interest" description="Disordered" evidence="1">
    <location>
        <begin position="1"/>
        <end position="87"/>
    </location>
</feature>
<dbReference type="HOGENOM" id="CLU_025212_3_2_1"/>
<feature type="compositionally biased region" description="Polar residues" evidence="1">
    <location>
        <begin position="39"/>
        <end position="48"/>
    </location>
</feature>
<feature type="compositionally biased region" description="Basic residues" evidence="1">
    <location>
        <begin position="23"/>
        <end position="38"/>
    </location>
</feature>
<name>F4S225_MELLP</name>
<feature type="compositionally biased region" description="Basic residues" evidence="1">
    <location>
        <begin position="1"/>
        <end position="15"/>
    </location>
</feature>
<evidence type="ECO:0000313" key="2">
    <source>
        <dbReference type="EMBL" id="EGG01336.1"/>
    </source>
</evidence>
<accession>F4S225</accession>
<keyword evidence="3" id="KW-1185">Reference proteome</keyword>
<dbReference type="KEGG" id="mlr:MELLADRAFT_92582"/>
<feature type="region of interest" description="Disordered" evidence="1">
    <location>
        <begin position="242"/>
        <end position="272"/>
    </location>
</feature>
<dbReference type="RefSeq" id="XP_007415437.1">
    <property type="nucleotide sequence ID" value="XM_007415375.1"/>
</dbReference>
<dbReference type="Proteomes" id="UP000001072">
    <property type="component" value="Unassembled WGS sequence"/>
</dbReference>
<organism evidence="3">
    <name type="scientific">Melampsora larici-populina (strain 98AG31 / pathotype 3-4-7)</name>
    <name type="common">Poplar leaf rust fungus</name>
    <dbReference type="NCBI Taxonomy" id="747676"/>
    <lineage>
        <taxon>Eukaryota</taxon>
        <taxon>Fungi</taxon>
        <taxon>Dikarya</taxon>
        <taxon>Basidiomycota</taxon>
        <taxon>Pucciniomycotina</taxon>
        <taxon>Pucciniomycetes</taxon>
        <taxon>Pucciniales</taxon>
        <taxon>Melampsoraceae</taxon>
        <taxon>Melampsora</taxon>
    </lineage>
</organism>
<sequence length="410" mass="46407">MPSTRSKGKKSKTAKTKPSSVAPKKKTSRVTSCKRKRTATSSRKSGTGDSDDEEDSQADEDQPIDKNATETEDPSATQTNAKESNRVFQSRFPGLEFDTFEQELDNWSLVKLQEALQKQESRRTKVHKEVRDLVEIMRMEFEKRMLMIALMAGVPEVVIWKLVGLGSKTVKANPWIRFLSFCLKCLGTKMPERNDKDAWVARNQEMAEKWHDLSQDEQDVFKDPYFFALANLPDYSTAVVGNDQGGEGDNDKNGINTNQFDSTTPAPKVHQLSEEEKAKYQPLFEKLVNVEKLHLSHGKPEKSTSVATLQKRSLVAVRKAHHDFSVICQQHHISYYLTSASCGGVDGWSQTFSNNIKFADWALKTPKIPSKFTTYIHGQEVAKEIEAKVPQASDERKSRLTHQLNEMFGM</sequence>
<feature type="compositionally biased region" description="Polar residues" evidence="1">
    <location>
        <begin position="74"/>
        <end position="87"/>
    </location>
</feature>